<comment type="caution">
    <text evidence="1">The sequence shown here is derived from an EMBL/GenBank/DDBJ whole genome shotgun (WGS) entry which is preliminary data.</text>
</comment>
<dbReference type="AlphaFoldDB" id="A0AAE3QN40"/>
<sequence>MENIYQLLDKIKSCPIMYLGKNSITALKQFLGGYSYALHSFGIDNPEMPPFVMFHEWSAYRFKWSESTAGWKNIILEECEGDEARALDVFYQVLEDFKRLVPIAITKVIIQQENRAFYYSPACQIKRGHPSRQTILEKEAPDSIYLIEFSDLFGYYNYWVQGQTVLDMDRWRYKQRDEALKRIKMEFGENLHMVEIEWGEVERVFEKLVMTPSQTS</sequence>
<evidence type="ECO:0000313" key="2">
    <source>
        <dbReference type="Proteomes" id="UP001241110"/>
    </source>
</evidence>
<dbReference type="EMBL" id="JASJOS010000002">
    <property type="protein sequence ID" value="MDJ1479966.1"/>
    <property type="molecule type" value="Genomic_DNA"/>
</dbReference>
<dbReference type="Proteomes" id="UP001241110">
    <property type="component" value="Unassembled WGS sequence"/>
</dbReference>
<dbReference type="RefSeq" id="WP_313976536.1">
    <property type="nucleotide sequence ID" value="NZ_JASJOS010000002.1"/>
</dbReference>
<gene>
    <name evidence="1" type="ORF">QNI16_05670</name>
</gene>
<organism evidence="1 2">
    <name type="scientific">Xanthocytophaga flava</name>
    <dbReference type="NCBI Taxonomy" id="3048013"/>
    <lineage>
        <taxon>Bacteria</taxon>
        <taxon>Pseudomonadati</taxon>
        <taxon>Bacteroidota</taxon>
        <taxon>Cytophagia</taxon>
        <taxon>Cytophagales</taxon>
        <taxon>Rhodocytophagaceae</taxon>
        <taxon>Xanthocytophaga</taxon>
    </lineage>
</organism>
<name>A0AAE3QN40_9BACT</name>
<protein>
    <submittedName>
        <fullName evidence="1">Uncharacterized protein</fullName>
    </submittedName>
</protein>
<proteinExistence type="predicted"/>
<accession>A0AAE3QN40</accession>
<evidence type="ECO:0000313" key="1">
    <source>
        <dbReference type="EMBL" id="MDJ1479966.1"/>
    </source>
</evidence>
<reference evidence="1" key="1">
    <citation type="submission" date="2023-05" db="EMBL/GenBank/DDBJ databases">
        <authorList>
            <person name="Zhang X."/>
        </authorList>
    </citation>
    <scope>NUCLEOTIDE SEQUENCE</scope>
    <source>
        <strain evidence="1">YF14B1</strain>
    </source>
</reference>